<feature type="compositionally biased region" description="Polar residues" evidence="1">
    <location>
        <begin position="793"/>
        <end position="804"/>
    </location>
</feature>
<proteinExistence type="predicted"/>
<feature type="region of interest" description="Disordered" evidence="1">
    <location>
        <begin position="148"/>
        <end position="167"/>
    </location>
</feature>
<feature type="compositionally biased region" description="Low complexity" evidence="1">
    <location>
        <begin position="212"/>
        <end position="228"/>
    </location>
</feature>
<dbReference type="AlphaFoldDB" id="A0A8H5BFV5"/>
<feature type="compositionally biased region" description="Polar residues" evidence="1">
    <location>
        <begin position="463"/>
        <end position="472"/>
    </location>
</feature>
<comment type="caution">
    <text evidence="2">The sequence shown here is derived from an EMBL/GenBank/DDBJ whole genome shotgun (WGS) entry which is preliminary data.</text>
</comment>
<gene>
    <name evidence="2" type="ORF">D9619_001593</name>
</gene>
<feature type="compositionally biased region" description="Basic and acidic residues" evidence="1">
    <location>
        <begin position="445"/>
        <end position="458"/>
    </location>
</feature>
<feature type="region of interest" description="Disordered" evidence="1">
    <location>
        <begin position="528"/>
        <end position="561"/>
    </location>
</feature>
<feature type="region of interest" description="Disordered" evidence="1">
    <location>
        <begin position="79"/>
        <end position="112"/>
    </location>
</feature>
<feature type="region of interest" description="Disordered" evidence="1">
    <location>
        <begin position="1"/>
        <end position="44"/>
    </location>
</feature>
<feature type="region of interest" description="Disordered" evidence="1">
    <location>
        <begin position="209"/>
        <end position="510"/>
    </location>
</feature>
<accession>A0A8H5BFV5</accession>
<feature type="compositionally biased region" description="Pro residues" evidence="1">
    <location>
        <begin position="1"/>
        <end position="10"/>
    </location>
</feature>
<feature type="compositionally biased region" description="Basic residues" evidence="1">
    <location>
        <begin position="805"/>
        <end position="814"/>
    </location>
</feature>
<feature type="compositionally biased region" description="Polar residues" evidence="1">
    <location>
        <begin position="16"/>
        <end position="29"/>
    </location>
</feature>
<dbReference type="EMBL" id="JAACJJ010000028">
    <property type="protein sequence ID" value="KAF5321412.1"/>
    <property type="molecule type" value="Genomic_DNA"/>
</dbReference>
<sequence>MPPGRPPSSTGPPTLDPNTISARPTTSSGPRPGTSHQTTFTQSQSHYYYQNDQQYQNYRGQQYTTDSEDMYTQEGEMIDLDSRGPSSAGHGQNYVQGYGHGQGQGYDQGQATQLGGGIQIANNMHIMHDDEEEEDSDEDVFAFVPPTTAEQQAERAQQQQQHPQQQQQQYQQQYQQYYAQQQAQQAYYQQQPFASFTAASTAMSAGNGSYLSSAPPSEPSTSGSSPFGFSPPSPEPPPTSEGDAGAFAPLPSMRPPPSRRGLGTSAGAPPGPAFGFLGGAGAANTLASNNPYAGMPTTSSASEPSTGPPVTPVTPSFGLAPAPAPAPPAATNDVPPAFTSVYPTDPPAAQFQTQHRANPPSPPSPSTDTDSHPGTGAGLASSAPPNGMFKLKRLNHSASNTQETGRIEEAEDAEEDTRQHAPQSRPVLTLPISGGATSASSTLVAKEDQQNTKAKADGEAQSPKPSTMTGSTKIEPMVPSPTTSKNPNRHRKRTKQQSAGTGGIKPPMPMSPAPYDVDAEAQVLPYVGSGSGSTKKRMSTVSDPNSHAHAHAADHAGSDSYDAEDTVAGALVMSDAALGLGSSGMRRRNANAQPYYAYATLANSTGYGPYIGRAVGGHNGAVGVINVDAFEIATRGSRGNTAISNRAGTGVSSNADHNNGAGRIASAANAVRARAAKVLKHRGNNDKRPRNRKAARVTTAATDKGGDADVDADGDSTDLDDIGSLNKEVLADDDITDSKDRRSVASSSRQFTQRPPTGATTEDRPDMPHNNYGYYDDTERGYTATSGNAWSAYSEHSTDNYNGQHSRRRHRHTHRGETDAEYTEGEYEYDHENGYDERYGDRNSDAYDDDEYDDDGDGYDDDEDYEGAMRTNHGRAVGGEGRDDVGSIK</sequence>
<feature type="compositionally biased region" description="Basic and acidic residues" evidence="1">
    <location>
        <begin position="828"/>
        <end position="845"/>
    </location>
</feature>
<evidence type="ECO:0000256" key="1">
    <source>
        <dbReference type="SAM" id="MobiDB-lite"/>
    </source>
</evidence>
<name>A0A8H5BFV5_9AGAR</name>
<feature type="compositionally biased region" description="Low complexity" evidence="1">
    <location>
        <begin position="34"/>
        <end position="44"/>
    </location>
</feature>
<reference evidence="2 3" key="1">
    <citation type="journal article" date="2020" name="ISME J.">
        <title>Uncovering the hidden diversity of litter-decomposition mechanisms in mushroom-forming fungi.</title>
        <authorList>
            <person name="Floudas D."/>
            <person name="Bentzer J."/>
            <person name="Ahren D."/>
            <person name="Johansson T."/>
            <person name="Persson P."/>
            <person name="Tunlid A."/>
        </authorList>
    </citation>
    <scope>NUCLEOTIDE SEQUENCE [LARGE SCALE GENOMIC DNA]</scope>
    <source>
        <strain evidence="2 3">CBS 101986</strain>
    </source>
</reference>
<evidence type="ECO:0000313" key="3">
    <source>
        <dbReference type="Proteomes" id="UP000567179"/>
    </source>
</evidence>
<keyword evidence="3" id="KW-1185">Reference proteome</keyword>
<feature type="compositionally biased region" description="Acidic residues" evidence="1">
    <location>
        <begin position="708"/>
        <end position="721"/>
    </location>
</feature>
<feature type="compositionally biased region" description="Pro residues" evidence="1">
    <location>
        <begin position="229"/>
        <end position="239"/>
    </location>
</feature>
<feature type="compositionally biased region" description="Low complexity" evidence="1">
    <location>
        <begin position="149"/>
        <end position="167"/>
    </location>
</feature>
<dbReference type="Proteomes" id="UP000567179">
    <property type="component" value="Unassembled WGS sequence"/>
</dbReference>
<protein>
    <submittedName>
        <fullName evidence="2">Uncharacterized protein</fullName>
    </submittedName>
</protein>
<feature type="region of interest" description="Disordered" evidence="1">
    <location>
        <begin position="679"/>
        <end position="780"/>
    </location>
</feature>
<evidence type="ECO:0000313" key="2">
    <source>
        <dbReference type="EMBL" id="KAF5321412.1"/>
    </source>
</evidence>
<feature type="compositionally biased region" description="Polar residues" evidence="1">
    <location>
        <begin position="744"/>
        <end position="760"/>
    </location>
</feature>
<feature type="compositionally biased region" description="Acidic residues" evidence="1">
    <location>
        <begin position="846"/>
        <end position="866"/>
    </location>
</feature>
<feature type="compositionally biased region" description="Basic and acidic residues" evidence="1">
    <location>
        <begin position="880"/>
        <end position="889"/>
    </location>
</feature>
<feature type="region of interest" description="Disordered" evidence="1">
    <location>
        <begin position="793"/>
        <end position="889"/>
    </location>
</feature>
<organism evidence="2 3">
    <name type="scientific">Psilocybe cf. subviscida</name>
    <dbReference type="NCBI Taxonomy" id="2480587"/>
    <lineage>
        <taxon>Eukaryota</taxon>
        <taxon>Fungi</taxon>
        <taxon>Dikarya</taxon>
        <taxon>Basidiomycota</taxon>
        <taxon>Agaricomycotina</taxon>
        <taxon>Agaricomycetes</taxon>
        <taxon>Agaricomycetidae</taxon>
        <taxon>Agaricales</taxon>
        <taxon>Agaricineae</taxon>
        <taxon>Strophariaceae</taxon>
        <taxon>Psilocybe</taxon>
    </lineage>
</organism>
<feature type="compositionally biased region" description="Low complexity" evidence="1">
    <location>
        <begin position="259"/>
        <end position="268"/>
    </location>
</feature>